<name>A0A0P1IE95_9RHOB</name>
<organism evidence="1 2">
    <name type="scientific">Shimia thalassica</name>
    <dbReference type="NCBI Taxonomy" id="1715693"/>
    <lineage>
        <taxon>Bacteria</taxon>
        <taxon>Pseudomonadati</taxon>
        <taxon>Pseudomonadota</taxon>
        <taxon>Alphaproteobacteria</taxon>
        <taxon>Rhodobacterales</taxon>
        <taxon>Roseobacteraceae</taxon>
    </lineage>
</organism>
<proteinExistence type="predicted"/>
<gene>
    <name evidence="1" type="ORF">PH7735_03183</name>
</gene>
<dbReference type="STRING" id="1715693.PH7735_03183"/>
<dbReference type="AlphaFoldDB" id="A0A0P1IE95"/>
<dbReference type="Proteomes" id="UP000051870">
    <property type="component" value="Unassembled WGS sequence"/>
</dbReference>
<keyword evidence="2" id="KW-1185">Reference proteome</keyword>
<sequence>MPLGCGQSLGRPETRDFKASVPLVASLEKQMHLSKLPETVIRP</sequence>
<accession>A0A0P1IE95</accession>
<protein>
    <submittedName>
        <fullName evidence="1">Uncharacterized protein</fullName>
    </submittedName>
</protein>
<evidence type="ECO:0000313" key="1">
    <source>
        <dbReference type="EMBL" id="CUK07984.1"/>
    </source>
</evidence>
<reference evidence="2" key="1">
    <citation type="submission" date="2015-09" db="EMBL/GenBank/DDBJ databases">
        <authorList>
            <person name="Rodrigo-Torres Lidia"/>
            <person name="Arahal R.David."/>
        </authorList>
    </citation>
    <scope>NUCLEOTIDE SEQUENCE [LARGE SCALE GENOMIC DNA]</scope>
    <source>
        <strain evidence="2">CECT 7735</strain>
    </source>
</reference>
<dbReference type="EMBL" id="CYTW01000004">
    <property type="protein sequence ID" value="CUK07984.1"/>
    <property type="molecule type" value="Genomic_DNA"/>
</dbReference>
<evidence type="ECO:0000313" key="2">
    <source>
        <dbReference type="Proteomes" id="UP000051870"/>
    </source>
</evidence>